<evidence type="ECO:0000313" key="3">
    <source>
        <dbReference type="Proteomes" id="UP000501379"/>
    </source>
</evidence>
<accession>A0A6M8FMF4</accession>
<proteinExistence type="predicted"/>
<keyword evidence="3" id="KW-1185">Reference proteome</keyword>
<dbReference type="EMBL" id="CP053697">
    <property type="protein sequence ID" value="QKE65110.1"/>
    <property type="molecule type" value="Genomic_DNA"/>
</dbReference>
<evidence type="ECO:0000256" key="1">
    <source>
        <dbReference type="SAM" id="SignalP"/>
    </source>
</evidence>
<sequence length="140" mass="15647">MRPLFFLILLTLGACASPLPKPDPQQAWVELYASAGHTLMAHKLDDKQTRDGRYFQVSPGAHALDVRFQFEVAGGGGGGDFSSEPLQMTCHLRLQYDGFAAGQQYRIEARPLQYKAQAWLYDSQRQVLARAKVLRCNTFG</sequence>
<organism evidence="2 3">
    <name type="scientific">Aquipseudomonas campi</name>
    <dbReference type="NCBI Taxonomy" id="2731681"/>
    <lineage>
        <taxon>Bacteria</taxon>
        <taxon>Pseudomonadati</taxon>
        <taxon>Pseudomonadota</taxon>
        <taxon>Gammaproteobacteria</taxon>
        <taxon>Pseudomonadales</taxon>
        <taxon>Pseudomonadaceae</taxon>
        <taxon>Aquipseudomonas</taxon>
    </lineage>
</organism>
<name>A0A6M8FMF4_9GAMM</name>
<feature type="chain" id="PRO_5026659910" description="Lipoprotein" evidence="1">
    <location>
        <begin position="17"/>
        <end position="140"/>
    </location>
</feature>
<dbReference type="PROSITE" id="PS51257">
    <property type="entry name" value="PROKAR_LIPOPROTEIN"/>
    <property type="match status" value="1"/>
</dbReference>
<evidence type="ECO:0000313" key="2">
    <source>
        <dbReference type="EMBL" id="QKE65110.1"/>
    </source>
</evidence>
<protein>
    <recommendedName>
        <fullName evidence="4">Lipoprotein</fullName>
    </recommendedName>
</protein>
<dbReference type="Proteomes" id="UP000501379">
    <property type="component" value="Chromosome"/>
</dbReference>
<keyword evidence="1" id="KW-0732">Signal</keyword>
<dbReference type="AlphaFoldDB" id="A0A6M8FMF4"/>
<evidence type="ECO:0008006" key="4">
    <source>
        <dbReference type="Google" id="ProtNLM"/>
    </source>
</evidence>
<reference evidence="2" key="1">
    <citation type="submission" date="2020-07" db="EMBL/GenBank/DDBJ databases">
        <title>Nitrate ammonifying Pseudomonas campi sp. nov. isolated from German agricultural grassland.</title>
        <authorList>
            <person name="Timsy T."/>
            <person name="Ulrich A."/>
            <person name="Spanner T."/>
            <person name="Foesel B."/>
            <person name="Kolb S."/>
            <person name="Horn M.A."/>
            <person name="Behrendt U."/>
        </authorList>
    </citation>
    <scope>NUCLEOTIDE SEQUENCE</scope>
    <source>
        <strain evidence="2">S1-A32-2</strain>
    </source>
</reference>
<gene>
    <name evidence="2" type="ORF">HNE05_17695</name>
</gene>
<feature type="signal peptide" evidence="1">
    <location>
        <begin position="1"/>
        <end position="16"/>
    </location>
</feature>
<dbReference type="KEGG" id="pcam:HNE05_17695"/>
<dbReference type="RefSeq" id="WP_173210692.1">
    <property type="nucleotide sequence ID" value="NZ_CP053697.2"/>
</dbReference>